<dbReference type="GO" id="GO:0016020">
    <property type="term" value="C:membrane"/>
    <property type="evidence" value="ECO:0007669"/>
    <property type="project" value="InterPro"/>
</dbReference>
<sequence length="101" mass="11415">MTLWSLINLIPNFTLTARRLQDLNYNGWLALIPTLGLVILIFGTIIFAFITFGIGLIFVPFIILLAILIQIGFFILTLIEGTQGPNQYGPDLKKEWHVINN</sequence>
<dbReference type="Pfam" id="PF05656">
    <property type="entry name" value="DUF805"/>
    <property type="match status" value="1"/>
</dbReference>
<name>A0A364JPL3_9STAP</name>
<comment type="caution">
    <text evidence="2">The sequence shown here is derived from an EMBL/GenBank/DDBJ whole genome shotgun (WGS) entry which is preliminary data.</text>
</comment>
<proteinExistence type="predicted"/>
<dbReference type="RefSeq" id="WP_099577546.1">
    <property type="nucleotide sequence ID" value="NZ_MJBI02000001.1"/>
</dbReference>
<keyword evidence="1" id="KW-1133">Transmembrane helix</keyword>
<keyword evidence="1" id="KW-0472">Membrane</keyword>
<gene>
    <name evidence="2" type="ORF">BFS35_004200</name>
</gene>
<organism evidence="2 3">
    <name type="scientific">Macrococcoides goetzii</name>
    <dbReference type="NCBI Taxonomy" id="1891097"/>
    <lineage>
        <taxon>Bacteria</taxon>
        <taxon>Bacillati</taxon>
        <taxon>Bacillota</taxon>
        <taxon>Bacilli</taxon>
        <taxon>Bacillales</taxon>
        <taxon>Staphylococcaceae</taxon>
        <taxon>Macrococcoides</taxon>
    </lineage>
</organism>
<evidence type="ECO:0000313" key="2">
    <source>
        <dbReference type="EMBL" id="RAI82894.1"/>
    </source>
</evidence>
<dbReference type="EMBL" id="MJBI02000001">
    <property type="protein sequence ID" value="RAI82894.1"/>
    <property type="molecule type" value="Genomic_DNA"/>
</dbReference>
<dbReference type="AlphaFoldDB" id="A0A364JPL3"/>
<evidence type="ECO:0000256" key="1">
    <source>
        <dbReference type="SAM" id="Phobius"/>
    </source>
</evidence>
<evidence type="ECO:0000313" key="3">
    <source>
        <dbReference type="Proteomes" id="UP000229523"/>
    </source>
</evidence>
<reference evidence="2 3" key="1">
    <citation type="journal article" date="2018" name="Front. Microbiol.">
        <title>Description and Comparative Genomics of Macrococcus caseolyticus subsp. hominis subsp. nov., Macrococcus goetzii sp. nov., Macrococcus epidermidis sp. nov., and Macrococcus bohemicus sp. nov., Novel Macrococci From Human Clinical Material With Virulence Potential and Suspected Uptake of Foreign DNA by Natural Transformation.</title>
        <authorList>
            <person name="Maslanova I."/>
            <person name="Wertheimer Z."/>
            <person name="Sedlacek I."/>
            <person name="Svec P."/>
            <person name="Indrakova A."/>
            <person name="Kovarovic V."/>
            <person name="Schumann P."/>
            <person name="Sproer C."/>
            <person name="Kralova S."/>
            <person name="Sedo O."/>
            <person name="Kristofova L."/>
            <person name="Vrbovska V."/>
            <person name="Fuzik T."/>
            <person name="Petras P."/>
            <person name="Zdrahal Z."/>
            <person name="Ruzickova V."/>
            <person name="Doskar J."/>
            <person name="Pantucek R."/>
        </authorList>
    </citation>
    <scope>NUCLEOTIDE SEQUENCE [LARGE SCALE GENOMIC DNA]</scope>
    <source>
        <strain evidence="2 3">CCM 4927</strain>
    </source>
</reference>
<dbReference type="Proteomes" id="UP000229523">
    <property type="component" value="Unassembled WGS sequence"/>
</dbReference>
<dbReference type="InterPro" id="IPR008523">
    <property type="entry name" value="DUF805"/>
</dbReference>
<keyword evidence="1" id="KW-0812">Transmembrane</keyword>
<keyword evidence="3" id="KW-1185">Reference proteome</keyword>
<feature type="transmembrane region" description="Helical" evidence="1">
    <location>
        <begin position="56"/>
        <end position="79"/>
    </location>
</feature>
<feature type="transmembrane region" description="Helical" evidence="1">
    <location>
        <begin position="28"/>
        <end position="50"/>
    </location>
</feature>
<accession>A0A364JPL3</accession>
<protein>
    <submittedName>
        <fullName evidence="2">DUF805 domain-containing protein</fullName>
    </submittedName>
</protein>